<dbReference type="EC" id="3.2.1.8" evidence="2"/>
<dbReference type="EMBL" id="SJPV01000002">
    <property type="protein sequence ID" value="TWU40692.1"/>
    <property type="molecule type" value="Genomic_DNA"/>
</dbReference>
<dbReference type="InterPro" id="IPR029058">
    <property type="entry name" value="AB_hydrolase_fold"/>
</dbReference>
<sequence length="252" mass="27748">MPSTAKYLLFSFLSTVICLSSGKADDAAAEPAAGKQVEQTFSWKDSVGVPYLIYLPRGYAESTEPYPLMLFLHGRGESNGPLSLVAKWGPPMMAERGDELPYILVSPQCPKDDFWSSPVQQSLLGELLDSITSTYRIDQDRVYLTGLSMGGYGSWRMAADHPDRFAAVAPICGAGNPEDGSKLVDVPIWAFHGTDDSVVPFEKSQEMVDAIKAAGGKKIRFTTLEHINHNSWSSAYATPELYQWMFSHQRGK</sequence>
<dbReference type="GO" id="GO:0045493">
    <property type="term" value="P:xylan catabolic process"/>
    <property type="evidence" value="ECO:0007669"/>
    <property type="project" value="UniProtKB-KW"/>
</dbReference>
<evidence type="ECO:0000256" key="1">
    <source>
        <dbReference type="ARBA" id="ARBA00022729"/>
    </source>
</evidence>
<dbReference type="SUPFAM" id="SSF53474">
    <property type="entry name" value="alpha/beta-Hydrolases"/>
    <property type="match status" value="1"/>
</dbReference>
<protein>
    <submittedName>
        <fullName evidence="2">Endo-1,4-beta-xylanase Z</fullName>
        <ecNumber evidence="2">3.2.1.8</ecNumber>
    </submittedName>
</protein>
<accession>A0A5C6DVT4</accession>
<dbReference type="GO" id="GO:0031176">
    <property type="term" value="F:endo-1,4-beta-xylanase activity"/>
    <property type="evidence" value="ECO:0007669"/>
    <property type="project" value="UniProtKB-EC"/>
</dbReference>
<organism evidence="2 3">
    <name type="scientific">Novipirellula artificiosorum</name>
    <dbReference type="NCBI Taxonomy" id="2528016"/>
    <lineage>
        <taxon>Bacteria</taxon>
        <taxon>Pseudomonadati</taxon>
        <taxon>Planctomycetota</taxon>
        <taxon>Planctomycetia</taxon>
        <taxon>Pirellulales</taxon>
        <taxon>Pirellulaceae</taxon>
        <taxon>Novipirellula</taxon>
    </lineage>
</organism>
<dbReference type="InterPro" id="IPR000801">
    <property type="entry name" value="Esterase-like"/>
</dbReference>
<comment type="caution">
    <text evidence="2">The sequence shown here is derived from an EMBL/GenBank/DDBJ whole genome shotgun (WGS) entry which is preliminary data.</text>
</comment>
<dbReference type="Gene3D" id="3.40.50.1820">
    <property type="entry name" value="alpha/beta hydrolase"/>
    <property type="match status" value="1"/>
</dbReference>
<dbReference type="InterPro" id="IPR050955">
    <property type="entry name" value="Plant_Biomass_Hydrol_Est"/>
</dbReference>
<dbReference type="OrthoDB" id="9764953at2"/>
<dbReference type="Proteomes" id="UP000319143">
    <property type="component" value="Unassembled WGS sequence"/>
</dbReference>
<dbReference type="PANTHER" id="PTHR43037">
    <property type="entry name" value="UNNAMED PRODUCT-RELATED"/>
    <property type="match status" value="1"/>
</dbReference>
<evidence type="ECO:0000313" key="3">
    <source>
        <dbReference type="Proteomes" id="UP000319143"/>
    </source>
</evidence>
<keyword evidence="2" id="KW-0858">Xylan degradation</keyword>
<keyword evidence="3" id="KW-1185">Reference proteome</keyword>
<keyword evidence="2" id="KW-0624">Polysaccharide degradation</keyword>
<dbReference type="Pfam" id="PF00756">
    <property type="entry name" value="Esterase"/>
    <property type="match status" value="1"/>
</dbReference>
<proteinExistence type="predicted"/>
<keyword evidence="2" id="KW-0119">Carbohydrate metabolism</keyword>
<name>A0A5C6DVT4_9BACT</name>
<gene>
    <name evidence="2" type="primary">xynZ_1</name>
    <name evidence="2" type="ORF">Poly41_15270</name>
</gene>
<dbReference type="ESTHER" id="9bact-a0a5c6dvt4">
    <property type="family name" value="5_AlphaBeta_hydrolase"/>
</dbReference>
<keyword evidence="2" id="KW-0326">Glycosidase</keyword>
<dbReference type="PANTHER" id="PTHR43037:SF1">
    <property type="entry name" value="BLL1128 PROTEIN"/>
    <property type="match status" value="1"/>
</dbReference>
<keyword evidence="1" id="KW-0732">Signal</keyword>
<keyword evidence="2" id="KW-0378">Hydrolase</keyword>
<reference evidence="2 3" key="1">
    <citation type="submission" date="2019-02" db="EMBL/GenBank/DDBJ databases">
        <title>Deep-cultivation of Planctomycetes and their phenomic and genomic characterization uncovers novel biology.</title>
        <authorList>
            <person name="Wiegand S."/>
            <person name="Jogler M."/>
            <person name="Boedeker C."/>
            <person name="Pinto D."/>
            <person name="Vollmers J."/>
            <person name="Rivas-Marin E."/>
            <person name="Kohn T."/>
            <person name="Peeters S.H."/>
            <person name="Heuer A."/>
            <person name="Rast P."/>
            <person name="Oberbeckmann S."/>
            <person name="Bunk B."/>
            <person name="Jeske O."/>
            <person name="Meyerdierks A."/>
            <person name="Storesund J.E."/>
            <person name="Kallscheuer N."/>
            <person name="Luecker S."/>
            <person name="Lage O.M."/>
            <person name="Pohl T."/>
            <person name="Merkel B.J."/>
            <person name="Hornburger P."/>
            <person name="Mueller R.-W."/>
            <person name="Bruemmer F."/>
            <person name="Labrenz M."/>
            <person name="Spormann A.M."/>
            <person name="Op Den Camp H."/>
            <person name="Overmann J."/>
            <person name="Amann R."/>
            <person name="Jetten M.S.M."/>
            <person name="Mascher T."/>
            <person name="Medema M.H."/>
            <person name="Devos D.P."/>
            <person name="Kaster A.-K."/>
            <person name="Ovreas L."/>
            <person name="Rohde M."/>
            <person name="Galperin M.Y."/>
            <person name="Jogler C."/>
        </authorList>
    </citation>
    <scope>NUCLEOTIDE SEQUENCE [LARGE SCALE GENOMIC DNA]</scope>
    <source>
        <strain evidence="2 3">Poly41</strain>
    </source>
</reference>
<evidence type="ECO:0000313" key="2">
    <source>
        <dbReference type="EMBL" id="TWU40692.1"/>
    </source>
</evidence>
<dbReference type="RefSeq" id="WP_146525259.1">
    <property type="nucleotide sequence ID" value="NZ_SJPV01000002.1"/>
</dbReference>
<dbReference type="AlphaFoldDB" id="A0A5C6DVT4"/>